<feature type="region of interest" description="Disordered" evidence="1">
    <location>
        <begin position="333"/>
        <end position="420"/>
    </location>
</feature>
<keyword evidence="2" id="KW-0472">Membrane</keyword>
<evidence type="ECO:0008006" key="6">
    <source>
        <dbReference type="Google" id="ProtNLM"/>
    </source>
</evidence>
<gene>
    <name evidence="4" type="ORF">ElyMa_005080100</name>
</gene>
<feature type="compositionally biased region" description="Low complexity" evidence="1">
    <location>
        <begin position="198"/>
        <end position="210"/>
    </location>
</feature>
<feature type="transmembrane region" description="Helical" evidence="2">
    <location>
        <begin position="223"/>
        <end position="246"/>
    </location>
</feature>
<proteinExistence type="predicted"/>
<feature type="region of interest" description="Disordered" evidence="1">
    <location>
        <begin position="166"/>
        <end position="215"/>
    </location>
</feature>
<protein>
    <recommendedName>
        <fullName evidence="6">C3H1-type domain-containing protein</fullName>
    </recommendedName>
</protein>
<feature type="region of interest" description="Disordered" evidence="1">
    <location>
        <begin position="258"/>
        <end position="320"/>
    </location>
</feature>
<feature type="compositionally biased region" description="Polar residues" evidence="1">
    <location>
        <begin position="544"/>
        <end position="558"/>
    </location>
</feature>
<dbReference type="Proteomes" id="UP000762676">
    <property type="component" value="Unassembled WGS sequence"/>
</dbReference>
<keyword evidence="3" id="KW-0732">Signal</keyword>
<dbReference type="EMBL" id="BMAT01010166">
    <property type="protein sequence ID" value="GFS21354.1"/>
    <property type="molecule type" value="Genomic_DNA"/>
</dbReference>
<evidence type="ECO:0000313" key="5">
    <source>
        <dbReference type="Proteomes" id="UP000762676"/>
    </source>
</evidence>
<feature type="compositionally biased region" description="Basic and acidic residues" evidence="1">
    <location>
        <begin position="344"/>
        <end position="368"/>
    </location>
</feature>
<reference evidence="4 5" key="1">
    <citation type="journal article" date="2021" name="Elife">
        <title>Chloroplast acquisition without the gene transfer in kleptoplastic sea slugs, Plakobranchus ocellatus.</title>
        <authorList>
            <person name="Maeda T."/>
            <person name="Takahashi S."/>
            <person name="Yoshida T."/>
            <person name="Shimamura S."/>
            <person name="Takaki Y."/>
            <person name="Nagai Y."/>
            <person name="Toyoda A."/>
            <person name="Suzuki Y."/>
            <person name="Arimoto A."/>
            <person name="Ishii H."/>
            <person name="Satoh N."/>
            <person name="Nishiyama T."/>
            <person name="Hasebe M."/>
            <person name="Maruyama T."/>
            <person name="Minagawa J."/>
            <person name="Obokata J."/>
            <person name="Shigenobu S."/>
        </authorList>
    </citation>
    <scope>NUCLEOTIDE SEQUENCE [LARGE SCALE GENOMIC DNA]</scope>
</reference>
<evidence type="ECO:0000256" key="3">
    <source>
        <dbReference type="SAM" id="SignalP"/>
    </source>
</evidence>
<sequence length="575" mass="63831">MAKLSSTRASVILTLFLVTFVASQTTEESTQTTTVNQSRYAEIVFDNLYHLVFPKNKFLNYKVPKNPRYGYEYRVNQTEAEVSDSGDYGNNTFLCRAGDMPLLQSFTCSRRKDSYQRCLKQENCRFVHFETKGNRGCDTPETCINVALSGYSVQFTNVTDNNVEFKDGACGENSPLTTTTSPTSTTSLPEDTKPPTSPTSTSSLPEATEPMLEKVSDSKDGPLIITAALGWAFFALTLAIIVSVYICRHRLRQEKQDQESILEKSPVHHNASYGVPSARRREGSSRGQPVPPVPPTAGPEVVRYEEATPAPSNTEPTYLDLVEEDDVYTVIEDETTGNGARKNSKTDDVKQPSTTSDKREEKPTEHTSLKYGNLSETDRSKLQAYEKTKELKKNEVEPTHASFRRESNEEKNEEVKDDDDYSRLQAGRSEINPKVTDSFLATYNTATDDPGENTISANLTACENLYPLNNDTNDVNRNSCGYTLLETEQEDSLCRDSAGYTSVNKQRSVKKTNSTQQEDDDRSGNASALESGDANIFLRENHHSTPNGDLTLASQSDSDALMSVDPYEMAQPISG</sequence>
<organism evidence="4 5">
    <name type="scientific">Elysia marginata</name>
    <dbReference type="NCBI Taxonomy" id="1093978"/>
    <lineage>
        <taxon>Eukaryota</taxon>
        <taxon>Metazoa</taxon>
        <taxon>Spiralia</taxon>
        <taxon>Lophotrochozoa</taxon>
        <taxon>Mollusca</taxon>
        <taxon>Gastropoda</taxon>
        <taxon>Heterobranchia</taxon>
        <taxon>Euthyneura</taxon>
        <taxon>Panpulmonata</taxon>
        <taxon>Sacoglossa</taxon>
        <taxon>Placobranchoidea</taxon>
        <taxon>Plakobranchidae</taxon>
        <taxon>Elysia</taxon>
    </lineage>
</organism>
<feature type="signal peptide" evidence="3">
    <location>
        <begin position="1"/>
        <end position="23"/>
    </location>
</feature>
<feature type="compositionally biased region" description="Polar residues" evidence="1">
    <location>
        <begin position="499"/>
        <end position="516"/>
    </location>
</feature>
<dbReference type="AlphaFoldDB" id="A0AAV4JH19"/>
<name>A0AAV4JH19_9GAST</name>
<keyword evidence="2" id="KW-1133">Transmembrane helix</keyword>
<feature type="region of interest" description="Disordered" evidence="1">
    <location>
        <begin position="496"/>
        <end position="575"/>
    </location>
</feature>
<evidence type="ECO:0000313" key="4">
    <source>
        <dbReference type="EMBL" id="GFS21354.1"/>
    </source>
</evidence>
<feature type="chain" id="PRO_5043966147" description="C3H1-type domain-containing protein" evidence="3">
    <location>
        <begin position="24"/>
        <end position="575"/>
    </location>
</feature>
<evidence type="ECO:0000256" key="2">
    <source>
        <dbReference type="SAM" id="Phobius"/>
    </source>
</evidence>
<keyword evidence="2" id="KW-0812">Transmembrane</keyword>
<feature type="compositionally biased region" description="Basic and acidic residues" evidence="1">
    <location>
        <begin position="376"/>
        <end position="414"/>
    </location>
</feature>
<feature type="compositionally biased region" description="Low complexity" evidence="1">
    <location>
        <begin position="174"/>
        <end position="189"/>
    </location>
</feature>
<comment type="caution">
    <text evidence="4">The sequence shown here is derived from an EMBL/GenBank/DDBJ whole genome shotgun (WGS) entry which is preliminary data.</text>
</comment>
<keyword evidence="5" id="KW-1185">Reference proteome</keyword>
<evidence type="ECO:0000256" key="1">
    <source>
        <dbReference type="SAM" id="MobiDB-lite"/>
    </source>
</evidence>
<accession>A0AAV4JH19</accession>